<dbReference type="InterPro" id="IPR005829">
    <property type="entry name" value="Sugar_transporter_CS"/>
</dbReference>
<gene>
    <name evidence="19" type="ORF">DYB35_005880</name>
</gene>
<dbReference type="PROSITE" id="PS50850">
    <property type="entry name" value="MFS"/>
    <property type="match status" value="1"/>
</dbReference>
<evidence type="ECO:0000259" key="18">
    <source>
        <dbReference type="PROSITE" id="PS50850"/>
    </source>
</evidence>
<evidence type="ECO:0000256" key="11">
    <source>
        <dbReference type="ARBA" id="ARBA00044656"/>
    </source>
</evidence>
<feature type="transmembrane region" description="Helical" evidence="17">
    <location>
        <begin position="393"/>
        <end position="414"/>
    </location>
</feature>
<feature type="transmembrane region" description="Helical" evidence="17">
    <location>
        <begin position="184"/>
        <end position="206"/>
    </location>
</feature>
<dbReference type="InterPro" id="IPR005828">
    <property type="entry name" value="MFS_sugar_transport-like"/>
</dbReference>
<reference evidence="19 20" key="1">
    <citation type="submission" date="2018-08" db="EMBL/GenBank/DDBJ databases">
        <title>Aphanomyces genome sequencing and annotation.</title>
        <authorList>
            <person name="Minardi D."/>
            <person name="Oidtmann B."/>
            <person name="Van Der Giezen M."/>
            <person name="Studholme D.J."/>
        </authorList>
    </citation>
    <scope>NUCLEOTIDE SEQUENCE [LARGE SCALE GENOMIC DNA]</scope>
    <source>
        <strain evidence="19 20">Sv</strain>
    </source>
</reference>
<comment type="subcellular location">
    <subcellularLocation>
        <location evidence="1">Cell membrane</location>
        <topology evidence="1">Multi-pass membrane protein</topology>
    </subcellularLocation>
</comment>
<keyword evidence="4" id="KW-1003">Cell membrane</keyword>
<dbReference type="GO" id="GO:0015149">
    <property type="term" value="F:hexose transmembrane transporter activity"/>
    <property type="evidence" value="ECO:0007669"/>
    <property type="project" value="TreeGrafter"/>
</dbReference>
<dbReference type="PRINTS" id="PR00171">
    <property type="entry name" value="SUGRTRNSPORT"/>
</dbReference>
<evidence type="ECO:0000256" key="14">
    <source>
        <dbReference type="ARBA" id="ARBA00044710"/>
    </source>
</evidence>
<dbReference type="InterPro" id="IPR032353">
    <property type="entry name" value="AZUL"/>
</dbReference>
<organism evidence="19 20">
    <name type="scientific">Aphanomyces astaci</name>
    <name type="common">Crayfish plague agent</name>
    <dbReference type="NCBI Taxonomy" id="112090"/>
    <lineage>
        <taxon>Eukaryota</taxon>
        <taxon>Sar</taxon>
        <taxon>Stramenopiles</taxon>
        <taxon>Oomycota</taxon>
        <taxon>Saprolegniomycetes</taxon>
        <taxon>Saprolegniales</taxon>
        <taxon>Verrucalvaceae</taxon>
        <taxon>Aphanomyces</taxon>
    </lineage>
</organism>
<feature type="region of interest" description="Disordered" evidence="16">
    <location>
        <begin position="676"/>
        <end position="721"/>
    </location>
</feature>
<evidence type="ECO:0000256" key="4">
    <source>
        <dbReference type="ARBA" id="ARBA00022475"/>
    </source>
</evidence>
<protein>
    <recommendedName>
        <fullName evidence="15">Hexose transporter 1</fullName>
    </recommendedName>
</protein>
<feature type="transmembrane region" description="Helical" evidence="17">
    <location>
        <begin position="212"/>
        <end position="230"/>
    </location>
</feature>
<dbReference type="PANTHER" id="PTHR23503">
    <property type="entry name" value="SOLUTE CARRIER FAMILY 2"/>
    <property type="match status" value="1"/>
</dbReference>
<evidence type="ECO:0000256" key="12">
    <source>
        <dbReference type="ARBA" id="ARBA00044662"/>
    </source>
</evidence>
<feature type="transmembrane region" description="Helical" evidence="17">
    <location>
        <begin position="452"/>
        <end position="476"/>
    </location>
</feature>
<dbReference type="Pfam" id="PF16558">
    <property type="entry name" value="AZUL"/>
    <property type="match status" value="1"/>
</dbReference>
<sequence length="721" mass="78092">MQHSQSAVTLGANKGSWADIKKEEGMRKRSNTAQNLQFYVEEQKRLYHELPFMALPGMRRQSFQRERSFSNIKSKSSWGSFTNLVSQGQGEGQALLGEPRGEPGYTLPLLLSCCVALVSAFQFGYNIGVTGALNTDFIFPEAVKSVSQKNLEWSIVVSIFAIGGPIGSLVAGQISQTYGRKKALIFDSFLFILAGGLMAFANNIYWLMAGRFLVGFAAGTVSVVVPLYLGELAPPNLRGALGTGYQFGVVLGILAADLLAFGFSDVSDGFARPGWRFMFGFTAIPALLQLALASFLTESPRWLLTQNKPKEAAEILRRLRGTTDVYEEIDSICSASDNESSDMTVWEVLSGTFIIRFPLIVGISLQIAQQLSGINAVMFYANSFFKGVHLSNPLVGATLVGAINVVSTGVALVLMDTAGRRPLLLWSCGGMIVSCVILTLGLWHMLPYYDMVSVGGVMLFVWFFEIGLGPIPWLIVAEMFPAKPRPTAMSVATMVNWMFSFVVGIAFPTMQSSLLENTFVPFAIVLVIAFVFVYKYVPETKGKTLEEIQQDMTKMPRGSVRGHLLHEGIHVDVMSRYFTILTQGCGNSSCTNAVCRSNPAAVELNATDAAIQSIALAVTSPVAICLSLRPSPVTPTQHHATVSPPLLQLEVPETDDDDKAAAPSTPRKRLATAVQLDSSINLPSHPRQARSVPKKVASSSIVVGKGKPLRSADSRAAVDEA</sequence>
<proteinExistence type="predicted"/>
<evidence type="ECO:0000256" key="10">
    <source>
        <dbReference type="ARBA" id="ARBA00044648"/>
    </source>
</evidence>
<dbReference type="InterPro" id="IPR045263">
    <property type="entry name" value="GLUT"/>
</dbReference>
<dbReference type="Gene3D" id="6.10.130.10">
    <property type="entry name" value="Ubiquitin-protein ligase E3A, N-terminal zinc-binding domain (AZUL)"/>
    <property type="match status" value="1"/>
</dbReference>
<dbReference type="AlphaFoldDB" id="A0A3R7BKB2"/>
<evidence type="ECO:0000256" key="5">
    <source>
        <dbReference type="ARBA" id="ARBA00022597"/>
    </source>
</evidence>
<evidence type="ECO:0000313" key="20">
    <source>
        <dbReference type="Proteomes" id="UP000285712"/>
    </source>
</evidence>
<comment type="caution">
    <text evidence="19">The sequence shown here is derived from an EMBL/GenBank/DDBJ whole genome shotgun (WGS) entry which is preliminary data.</text>
</comment>
<comment type="catalytic activity">
    <reaction evidence="11">
        <text>D-xylose(out) = D-xylose(in)</text>
        <dbReference type="Rhea" id="RHEA:78427"/>
        <dbReference type="ChEBI" id="CHEBI:53455"/>
    </reaction>
    <physiologicalReaction direction="left-to-right" evidence="11">
        <dbReference type="Rhea" id="RHEA:78428"/>
    </physiologicalReaction>
</comment>
<comment type="catalytic activity">
    <reaction evidence="10">
        <text>D-glucose(out) = D-glucose(in)</text>
        <dbReference type="Rhea" id="RHEA:60376"/>
        <dbReference type="ChEBI" id="CHEBI:4167"/>
    </reaction>
    <physiologicalReaction direction="left-to-right" evidence="10">
        <dbReference type="Rhea" id="RHEA:60377"/>
    </physiologicalReaction>
</comment>
<accession>A0A3R7BKB2</accession>
<feature type="transmembrane region" description="Helical" evidence="17">
    <location>
        <begin position="242"/>
        <end position="263"/>
    </location>
</feature>
<dbReference type="VEuPathDB" id="FungiDB:H257_05085"/>
<evidence type="ECO:0000256" key="13">
    <source>
        <dbReference type="ARBA" id="ARBA00044668"/>
    </source>
</evidence>
<feature type="transmembrane region" description="Helical" evidence="17">
    <location>
        <begin position="423"/>
        <end position="446"/>
    </location>
</feature>
<evidence type="ECO:0000313" key="19">
    <source>
        <dbReference type="EMBL" id="RHY94111.1"/>
    </source>
</evidence>
<feature type="transmembrane region" description="Helical" evidence="17">
    <location>
        <begin position="275"/>
        <end position="296"/>
    </location>
</feature>
<dbReference type="InterPro" id="IPR020846">
    <property type="entry name" value="MFS_dom"/>
</dbReference>
<comment type="catalytic activity">
    <reaction evidence="14">
        <text>D-fructose(out) = D-fructose(in)</text>
        <dbReference type="Rhea" id="RHEA:60372"/>
        <dbReference type="ChEBI" id="CHEBI:37721"/>
    </reaction>
    <physiologicalReaction direction="left-to-right" evidence="14">
        <dbReference type="Rhea" id="RHEA:60373"/>
    </physiologicalReaction>
</comment>
<comment type="catalytic activity">
    <reaction evidence="9">
        <text>D-galactose(in) = D-galactose(out)</text>
        <dbReference type="Rhea" id="RHEA:34915"/>
        <dbReference type="ChEBI" id="CHEBI:4139"/>
    </reaction>
    <physiologicalReaction direction="right-to-left" evidence="9">
        <dbReference type="Rhea" id="RHEA:34917"/>
    </physiologicalReaction>
</comment>
<evidence type="ECO:0000256" key="1">
    <source>
        <dbReference type="ARBA" id="ARBA00004651"/>
    </source>
</evidence>
<keyword evidence="6 17" id="KW-0812">Transmembrane</keyword>
<keyword evidence="5" id="KW-0762">Sugar transport</keyword>
<evidence type="ECO:0000256" key="3">
    <source>
        <dbReference type="ARBA" id="ARBA00022448"/>
    </source>
</evidence>
<comment type="catalytic activity">
    <reaction evidence="13">
        <text>D-glucosamine(out) = D-glucosamine(in)</text>
        <dbReference type="Rhea" id="RHEA:78423"/>
        <dbReference type="ChEBI" id="CHEBI:58723"/>
    </reaction>
    <physiologicalReaction direction="left-to-right" evidence="13">
        <dbReference type="Rhea" id="RHEA:78424"/>
    </physiologicalReaction>
</comment>
<evidence type="ECO:0000256" key="17">
    <source>
        <dbReference type="SAM" id="Phobius"/>
    </source>
</evidence>
<dbReference type="PROSITE" id="PS00217">
    <property type="entry name" value="SUGAR_TRANSPORT_2"/>
    <property type="match status" value="1"/>
</dbReference>
<keyword evidence="8 17" id="KW-0472">Membrane</keyword>
<dbReference type="Gene3D" id="1.20.1250.20">
    <property type="entry name" value="MFS general substrate transporter like domains"/>
    <property type="match status" value="1"/>
</dbReference>
<feature type="transmembrane region" description="Helical" evidence="17">
    <location>
        <begin position="519"/>
        <end position="537"/>
    </location>
</feature>
<dbReference type="Pfam" id="PF00083">
    <property type="entry name" value="Sugar_tr"/>
    <property type="match status" value="1"/>
</dbReference>
<comment type="catalytic activity">
    <reaction evidence="12">
        <text>D-mannose(out) = D-mannose(in)</text>
        <dbReference type="Rhea" id="RHEA:78391"/>
        <dbReference type="ChEBI" id="CHEBI:4208"/>
    </reaction>
    <physiologicalReaction direction="left-to-right" evidence="12">
        <dbReference type="Rhea" id="RHEA:78392"/>
    </physiologicalReaction>
</comment>
<dbReference type="Proteomes" id="UP000285712">
    <property type="component" value="Unassembled WGS sequence"/>
</dbReference>
<dbReference type="PANTHER" id="PTHR23503:SF8">
    <property type="entry name" value="FACILITATED GLUCOSE TRANSPORTER PROTEIN 1"/>
    <property type="match status" value="1"/>
</dbReference>
<feature type="transmembrane region" description="Helical" evidence="17">
    <location>
        <begin position="488"/>
        <end position="507"/>
    </location>
</feature>
<comment type="subunit">
    <text evidence="2">Homodimer.</text>
</comment>
<dbReference type="InterPro" id="IPR042556">
    <property type="entry name" value="AZUL_sf"/>
</dbReference>
<keyword evidence="7 17" id="KW-1133">Transmembrane helix</keyword>
<evidence type="ECO:0000256" key="2">
    <source>
        <dbReference type="ARBA" id="ARBA00011738"/>
    </source>
</evidence>
<dbReference type="NCBIfam" id="TIGR00879">
    <property type="entry name" value="SP"/>
    <property type="match status" value="1"/>
</dbReference>
<dbReference type="EMBL" id="QUTG01002911">
    <property type="protein sequence ID" value="RHY94111.1"/>
    <property type="molecule type" value="Genomic_DNA"/>
</dbReference>
<evidence type="ECO:0000256" key="7">
    <source>
        <dbReference type="ARBA" id="ARBA00022989"/>
    </source>
</evidence>
<evidence type="ECO:0000256" key="16">
    <source>
        <dbReference type="SAM" id="MobiDB-lite"/>
    </source>
</evidence>
<dbReference type="GO" id="GO:0005886">
    <property type="term" value="C:plasma membrane"/>
    <property type="evidence" value="ECO:0007669"/>
    <property type="project" value="UniProtKB-SubCell"/>
</dbReference>
<dbReference type="FunFam" id="1.20.1250.20:FF:000218">
    <property type="entry name" value="facilitated trehalose transporter Tret1"/>
    <property type="match status" value="1"/>
</dbReference>
<feature type="domain" description="Major facilitator superfamily (MFS) profile" evidence="18">
    <location>
        <begin position="112"/>
        <end position="541"/>
    </location>
</feature>
<feature type="compositionally biased region" description="Basic and acidic residues" evidence="16">
    <location>
        <begin position="710"/>
        <end position="721"/>
    </location>
</feature>
<dbReference type="SUPFAM" id="SSF103473">
    <property type="entry name" value="MFS general substrate transporter"/>
    <property type="match status" value="1"/>
</dbReference>
<dbReference type="InterPro" id="IPR036259">
    <property type="entry name" value="MFS_trans_sf"/>
</dbReference>
<evidence type="ECO:0000256" key="15">
    <source>
        <dbReference type="ARBA" id="ARBA00044780"/>
    </source>
</evidence>
<evidence type="ECO:0000256" key="6">
    <source>
        <dbReference type="ARBA" id="ARBA00022692"/>
    </source>
</evidence>
<evidence type="ECO:0000256" key="8">
    <source>
        <dbReference type="ARBA" id="ARBA00023136"/>
    </source>
</evidence>
<dbReference type="InterPro" id="IPR003663">
    <property type="entry name" value="Sugar/inositol_transpt"/>
</dbReference>
<dbReference type="VEuPathDB" id="FungiDB:H257_05084"/>
<keyword evidence="3" id="KW-0813">Transport</keyword>
<feature type="transmembrane region" description="Helical" evidence="17">
    <location>
        <begin position="153"/>
        <end position="172"/>
    </location>
</feature>
<name>A0A3R7BKB2_APHAT</name>
<evidence type="ECO:0000256" key="9">
    <source>
        <dbReference type="ARBA" id="ARBA00044637"/>
    </source>
</evidence>